<keyword evidence="4 7" id="KW-0812">Transmembrane</keyword>
<evidence type="ECO:0000313" key="9">
    <source>
        <dbReference type="EMBL" id="KAG4416164.1"/>
    </source>
</evidence>
<feature type="transmembrane region" description="Helical" evidence="7">
    <location>
        <begin position="314"/>
        <end position="332"/>
    </location>
</feature>
<feature type="transmembrane region" description="Helical" evidence="7">
    <location>
        <begin position="389"/>
        <end position="411"/>
    </location>
</feature>
<dbReference type="Gene3D" id="1.20.1250.20">
    <property type="entry name" value="MFS general substrate transporter like domains"/>
    <property type="match status" value="2"/>
</dbReference>
<feature type="transmembrane region" description="Helical" evidence="7">
    <location>
        <begin position="228"/>
        <end position="253"/>
    </location>
</feature>
<keyword evidence="10" id="KW-1185">Reference proteome</keyword>
<evidence type="ECO:0000256" key="4">
    <source>
        <dbReference type="ARBA" id="ARBA00022692"/>
    </source>
</evidence>
<keyword evidence="6 7" id="KW-0472">Membrane</keyword>
<dbReference type="OrthoDB" id="4078873at2759"/>
<feature type="transmembrane region" description="Helical" evidence="7">
    <location>
        <begin position="418"/>
        <end position="438"/>
    </location>
</feature>
<evidence type="ECO:0000256" key="2">
    <source>
        <dbReference type="ARBA" id="ARBA00008335"/>
    </source>
</evidence>
<dbReference type="GO" id="GO:0005886">
    <property type="term" value="C:plasma membrane"/>
    <property type="evidence" value="ECO:0007669"/>
    <property type="project" value="TreeGrafter"/>
</dbReference>
<evidence type="ECO:0000256" key="5">
    <source>
        <dbReference type="ARBA" id="ARBA00022989"/>
    </source>
</evidence>
<feature type="transmembrane region" description="Helical" evidence="7">
    <location>
        <begin position="482"/>
        <end position="504"/>
    </location>
</feature>
<dbReference type="PANTHER" id="PTHR23501:SF107">
    <property type="entry name" value="TRANSPORTER, PUTATIVE (AFU_ORTHOLOGUE AFUA_7G04730)-RELATED"/>
    <property type="match status" value="1"/>
</dbReference>
<evidence type="ECO:0000256" key="1">
    <source>
        <dbReference type="ARBA" id="ARBA00004141"/>
    </source>
</evidence>
<dbReference type="EMBL" id="JAFJYH010000195">
    <property type="protein sequence ID" value="KAG4416164.1"/>
    <property type="molecule type" value="Genomic_DNA"/>
</dbReference>
<comment type="caution">
    <text evidence="9">The sequence shown here is derived from an EMBL/GenBank/DDBJ whole genome shotgun (WGS) entry which is preliminary data.</text>
</comment>
<sequence length="592" mass="65295">MNTAIEKNVTEVPVYGSPVTPQVDATELKDTISPKAPSVYVEDEESKPVNSTAPAGVRKMEAITLVWTKPWMIAAYAFIWLIFFTDSLQQQSNYSWTPYVTSSFYLHGLTAITGVVANIVGGISKLPLARFIDVVGRPQGFLLMLVFVVLSLVLMGVCQNVQTYAAAQVFYWTGMNGIAYVMNIFIADTSSMKNRAILFAFTTTPYISNTFAGPALGQAFLDHSTWRWGYGAFAIITPAMCVPFWTIFVIMMRRAKGQEIIVKEKSGRTAPQSIIFWLVEFDVVGLLLICGGFSLLLLPFSLAAYQGEGWKSPMIISMIVFGFVLLATFAVWEKYLAPKTFFPFYLLANRSVVGACLLGGNLWISFYSYKMYFGSYLQVVFQLSVSKAGYITNIFNIVSCTWGPIIAIAARKTDGFKWALLAAFPVQVLMTGLMIDFRQPNTEIALLVMVEVFGAMCGAMFVMGEQLAAMNAVPHENVAVSLALLSMITSLGGSIGMAISGAIWTQNLPGKIEHYLPADMKNETANIYASLVTQLSYEWDSQVRQAIVSAYGDTQKLMVITGLVTLLPCIIWILMIKNFKLSEHKQNGGLVL</sequence>
<evidence type="ECO:0000256" key="6">
    <source>
        <dbReference type="ARBA" id="ARBA00023136"/>
    </source>
</evidence>
<feature type="transmembrane region" description="Helical" evidence="7">
    <location>
        <begin position="104"/>
        <end position="128"/>
    </location>
</feature>
<feature type="transmembrane region" description="Helical" evidence="7">
    <location>
        <begin position="169"/>
        <end position="187"/>
    </location>
</feature>
<protein>
    <recommendedName>
        <fullName evidence="8">Major facilitator superfamily (MFS) profile domain-containing protein</fullName>
    </recommendedName>
</protein>
<proteinExistence type="inferred from homology"/>
<dbReference type="InterPro" id="IPR011701">
    <property type="entry name" value="MFS"/>
</dbReference>
<feature type="transmembrane region" description="Helical" evidence="7">
    <location>
        <begin position="274"/>
        <end position="302"/>
    </location>
</feature>
<evidence type="ECO:0000259" key="8">
    <source>
        <dbReference type="PROSITE" id="PS50850"/>
    </source>
</evidence>
<gene>
    <name evidence="9" type="ORF">IFR04_010683</name>
</gene>
<dbReference type="PANTHER" id="PTHR23501">
    <property type="entry name" value="MAJOR FACILITATOR SUPERFAMILY"/>
    <property type="match status" value="1"/>
</dbReference>
<dbReference type="Proteomes" id="UP000664132">
    <property type="component" value="Unassembled WGS sequence"/>
</dbReference>
<feature type="transmembrane region" description="Helical" evidence="7">
    <location>
        <begin position="444"/>
        <end position="462"/>
    </location>
</feature>
<dbReference type="InterPro" id="IPR036259">
    <property type="entry name" value="MFS_trans_sf"/>
</dbReference>
<evidence type="ECO:0000256" key="7">
    <source>
        <dbReference type="SAM" id="Phobius"/>
    </source>
</evidence>
<dbReference type="PROSITE" id="PS50850">
    <property type="entry name" value="MFS"/>
    <property type="match status" value="1"/>
</dbReference>
<evidence type="ECO:0000256" key="3">
    <source>
        <dbReference type="ARBA" id="ARBA00022448"/>
    </source>
</evidence>
<feature type="transmembrane region" description="Helical" evidence="7">
    <location>
        <begin position="66"/>
        <end position="84"/>
    </location>
</feature>
<keyword evidence="5 7" id="KW-1133">Transmembrane helix</keyword>
<feature type="transmembrane region" description="Helical" evidence="7">
    <location>
        <begin position="196"/>
        <end position="216"/>
    </location>
</feature>
<feature type="domain" description="Major facilitator superfamily (MFS) profile" evidence="8">
    <location>
        <begin position="72"/>
        <end position="580"/>
    </location>
</feature>
<feature type="transmembrane region" description="Helical" evidence="7">
    <location>
        <begin position="140"/>
        <end position="157"/>
    </location>
</feature>
<feature type="transmembrane region" description="Helical" evidence="7">
    <location>
        <begin position="344"/>
        <end position="369"/>
    </location>
</feature>
<feature type="transmembrane region" description="Helical" evidence="7">
    <location>
        <begin position="557"/>
        <end position="576"/>
    </location>
</feature>
<evidence type="ECO:0000313" key="10">
    <source>
        <dbReference type="Proteomes" id="UP000664132"/>
    </source>
</evidence>
<dbReference type="GO" id="GO:0022857">
    <property type="term" value="F:transmembrane transporter activity"/>
    <property type="evidence" value="ECO:0007669"/>
    <property type="project" value="InterPro"/>
</dbReference>
<comment type="subcellular location">
    <subcellularLocation>
        <location evidence="1">Membrane</location>
        <topology evidence="1">Multi-pass membrane protein</topology>
    </subcellularLocation>
</comment>
<comment type="similarity">
    <text evidence="2">Belongs to the major facilitator superfamily.</text>
</comment>
<dbReference type="SUPFAM" id="SSF103473">
    <property type="entry name" value="MFS general substrate transporter"/>
    <property type="match status" value="2"/>
</dbReference>
<dbReference type="AlphaFoldDB" id="A0A8H7T6R8"/>
<dbReference type="InterPro" id="IPR020846">
    <property type="entry name" value="MFS_dom"/>
</dbReference>
<organism evidence="9 10">
    <name type="scientific">Cadophora malorum</name>
    <dbReference type="NCBI Taxonomy" id="108018"/>
    <lineage>
        <taxon>Eukaryota</taxon>
        <taxon>Fungi</taxon>
        <taxon>Dikarya</taxon>
        <taxon>Ascomycota</taxon>
        <taxon>Pezizomycotina</taxon>
        <taxon>Leotiomycetes</taxon>
        <taxon>Helotiales</taxon>
        <taxon>Ploettnerulaceae</taxon>
        <taxon>Cadophora</taxon>
    </lineage>
</organism>
<dbReference type="FunFam" id="1.20.1250.20:FF:000284">
    <property type="entry name" value="Siderophore iron transporter mirB"/>
    <property type="match status" value="1"/>
</dbReference>
<reference evidence="9" key="1">
    <citation type="submission" date="2021-02" db="EMBL/GenBank/DDBJ databases">
        <title>Genome sequence Cadophora malorum strain M34.</title>
        <authorList>
            <person name="Stefanovic E."/>
            <person name="Vu D."/>
            <person name="Scully C."/>
            <person name="Dijksterhuis J."/>
            <person name="Roader J."/>
            <person name="Houbraken J."/>
        </authorList>
    </citation>
    <scope>NUCLEOTIDE SEQUENCE</scope>
    <source>
        <strain evidence="9">M34</strain>
    </source>
</reference>
<dbReference type="Pfam" id="PF07690">
    <property type="entry name" value="MFS_1"/>
    <property type="match status" value="1"/>
</dbReference>
<accession>A0A8H7T6R8</accession>
<name>A0A8H7T6R8_9HELO</name>
<keyword evidence="3" id="KW-0813">Transport</keyword>